<evidence type="ECO:0000313" key="2">
    <source>
        <dbReference type="EMBL" id="MBB6072239.1"/>
    </source>
</evidence>
<sequence>MIIPPVQIDYPDWVQHTVDWDRRYTSDHDKMRLAIDLSRQNVVRKTGGPFGAAIFNAATGELVSVGMNSVVRLNNCTLHGEMVAFMMAQSRLSCFSLRTSDGPEYVLATSCEPCAMCLGATLWSGVRRVLCGASRDDARRIDFDEGPVFPDSYAYLAERGIRFEHGLLRDEADEVLQLYGSSKGIIYNG</sequence>
<accession>A0A841H319</accession>
<organism evidence="2 3">
    <name type="scientific">Longimicrobium terrae</name>
    <dbReference type="NCBI Taxonomy" id="1639882"/>
    <lineage>
        <taxon>Bacteria</taxon>
        <taxon>Pseudomonadati</taxon>
        <taxon>Gemmatimonadota</taxon>
        <taxon>Longimicrobiia</taxon>
        <taxon>Longimicrobiales</taxon>
        <taxon>Longimicrobiaceae</taxon>
        <taxon>Longimicrobium</taxon>
    </lineage>
</organism>
<dbReference type="Gene3D" id="3.40.140.10">
    <property type="entry name" value="Cytidine Deaminase, domain 2"/>
    <property type="match status" value="1"/>
</dbReference>
<comment type="caution">
    <text evidence="2">The sequence shown here is derived from an EMBL/GenBank/DDBJ whole genome shotgun (WGS) entry which is preliminary data.</text>
</comment>
<feature type="domain" description="CMP/dCMP-type deaminase" evidence="1">
    <location>
        <begin position="25"/>
        <end position="156"/>
    </location>
</feature>
<dbReference type="SUPFAM" id="SSF53927">
    <property type="entry name" value="Cytidine deaminase-like"/>
    <property type="match status" value="1"/>
</dbReference>
<reference evidence="2 3" key="1">
    <citation type="submission" date="2020-08" db="EMBL/GenBank/DDBJ databases">
        <title>Genomic Encyclopedia of Type Strains, Phase IV (KMG-IV): sequencing the most valuable type-strain genomes for metagenomic binning, comparative biology and taxonomic classification.</title>
        <authorList>
            <person name="Goeker M."/>
        </authorList>
    </citation>
    <scope>NUCLEOTIDE SEQUENCE [LARGE SCALE GENOMIC DNA]</scope>
    <source>
        <strain evidence="2 3">DSM 29007</strain>
    </source>
</reference>
<dbReference type="CDD" id="cd01285">
    <property type="entry name" value="nucleoside_deaminase"/>
    <property type="match status" value="1"/>
</dbReference>
<dbReference type="InterPro" id="IPR002125">
    <property type="entry name" value="CMP_dCMP_dom"/>
</dbReference>
<protein>
    <submittedName>
        <fullName evidence="2">tRNA(Arg) A34 adenosine deaminase TadA</fullName>
    </submittedName>
</protein>
<name>A0A841H319_9BACT</name>
<keyword evidence="3" id="KW-1185">Reference proteome</keyword>
<dbReference type="InterPro" id="IPR016193">
    <property type="entry name" value="Cytidine_deaminase-like"/>
</dbReference>
<dbReference type="AlphaFoldDB" id="A0A841H319"/>
<proteinExistence type="predicted"/>
<dbReference type="GO" id="GO:0006152">
    <property type="term" value="P:purine nucleoside catabolic process"/>
    <property type="evidence" value="ECO:0007669"/>
    <property type="project" value="TreeGrafter"/>
</dbReference>
<evidence type="ECO:0000259" key="1">
    <source>
        <dbReference type="PROSITE" id="PS51747"/>
    </source>
</evidence>
<dbReference type="Proteomes" id="UP000582837">
    <property type="component" value="Unassembled WGS sequence"/>
</dbReference>
<dbReference type="PANTHER" id="PTHR11079:SF161">
    <property type="entry name" value="CMP_DCMP-TYPE DEAMINASE DOMAIN-CONTAINING PROTEIN"/>
    <property type="match status" value="1"/>
</dbReference>
<dbReference type="GO" id="GO:0047974">
    <property type="term" value="F:guanosine deaminase activity"/>
    <property type="evidence" value="ECO:0007669"/>
    <property type="project" value="TreeGrafter"/>
</dbReference>
<evidence type="ECO:0000313" key="3">
    <source>
        <dbReference type="Proteomes" id="UP000582837"/>
    </source>
</evidence>
<dbReference type="PANTHER" id="PTHR11079">
    <property type="entry name" value="CYTOSINE DEAMINASE FAMILY MEMBER"/>
    <property type="match status" value="1"/>
</dbReference>
<dbReference type="Pfam" id="PF00383">
    <property type="entry name" value="dCMP_cyt_deam_1"/>
    <property type="match status" value="1"/>
</dbReference>
<gene>
    <name evidence="2" type="ORF">HNQ61_003901</name>
</gene>
<dbReference type="RefSeq" id="WP_170032075.1">
    <property type="nucleotide sequence ID" value="NZ_JABDTL010000001.1"/>
</dbReference>
<dbReference type="EMBL" id="JACHIA010000013">
    <property type="protein sequence ID" value="MBB6072239.1"/>
    <property type="molecule type" value="Genomic_DNA"/>
</dbReference>
<dbReference type="PROSITE" id="PS51747">
    <property type="entry name" value="CYT_DCMP_DEAMINASES_2"/>
    <property type="match status" value="1"/>
</dbReference>